<dbReference type="FunFam" id="2.60.40.60:FF:000066">
    <property type="entry name" value="FAT atypical cadherin 1"/>
    <property type="match status" value="1"/>
</dbReference>
<feature type="region of interest" description="Disordered" evidence="14">
    <location>
        <begin position="1272"/>
        <end position="1302"/>
    </location>
</feature>
<gene>
    <name evidence="19" type="ORF">PARMNEM_LOCUS30</name>
</gene>
<dbReference type="GO" id="GO:0007156">
    <property type="term" value="P:homophilic cell adhesion via plasma membrane adhesion molecules"/>
    <property type="evidence" value="ECO:0007669"/>
    <property type="project" value="InterPro"/>
</dbReference>
<dbReference type="FunFam" id="2.60.40.60:FF:000020">
    <property type="entry name" value="Dachsous cadherin-related 1b"/>
    <property type="match status" value="4"/>
</dbReference>
<feature type="domain" description="Cadherin" evidence="18">
    <location>
        <begin position="1935"/>
        <end position="2033"/>
    </location>
</feature>
<dbReference type="InterPro" id="IPR018097">
    <property type="entry name" value="EGF_Ca-bd_CS"/>
</dbReference>
<keyword evidence="9" id="KW-0472">Membrane</keyword>
<dbReference type="FunFam" id="2.60.40.60:FF:000015">
    <property type="entry name" value="FAT atypical cadherin 1"/>
    <property type="match status" value="2"/>
</dbReference>
<dbReference type="FunFam" id="2.60.40.60:FF:000026">
    <property type="entry name" value="FAT atypical cadherin 1"/>
    <property type="match status" value="1"/>
</dbReference>
<feature type="domain" description="EGF-like" evidence="17">
    <location>
        <begin position="4161"/>
        <end position="4197"/>
    </location>
</feature>
<feature type="domain" description="Cadherin" evidence="18">
    <location>
        <begin position="940"/>
        <end position="1047"/>
    </location>
</feature>
<feature type="domain" description="EGF-like" evidence="17">
    <location>
        <begin position="4117"/>
        <end position="4159"/>
    </location>
</feature>
<evidence type="ECO:0000256" key="14">
    <source>
        <dbReference type="SAM" id="MobiDB-lite"/>
    </source>
</evidence>
<dbReference type="InterPro" id="IPR000152">
    <property type="entry name" value="EGF-type_Asp/Asn_hydroxyl_site"/>
</dbReference>
<dbReference type="GO" id="GO:0005509">
    <property type="term" value="F:calcium ion binding"/>
    <property type="evidence" value="ECO:0007669"/>
    <property type="project" value="UniProtKB-UniRule"/>
</dbReference>
<dbReference type="SUPFAM" id="SSF57196">
    <property type="entry name" value="EGF/Laminin"/>
    <property type="match status" value="3"/>
</dbReference>
<dbReference type="PROSITE" id="PS00022">
    <property type="entry name" value="EGF_1"/>
    <property type="match status" value="3"/>
</dbReference>
<keyword evidence="11" id="KW-0325">Glycoprotein</keyword>
<feature type="compositionally biased region" description="Acidic residues" evidence="14">
    <location>
        <begin position="1287"/>
        <end position="1302"/>
    </location>
</feature>
<dbReference type="GO" id="GO:0030855">
    <property type="term" value="P:epithelial cell differentiation"/>
    <property type="evidence" value="ECO:0007669"/>
    <property type="project" value="UniProtKB-ARBA"/>
</dbReference>
<feature type="domain" description="Cadherin" evidence="18">
    <location>
        <begin position="2978"/>
        <end position="3087"/>
    </location>
</feature>
<keyword evidence="6 12" id="KW-0106">Calcium</keyword>
<feature type="disulfide bond" evidence="13">
    <location>
        <begin position="4149"/>
        <end position="4158"/>
    </location>
</feature>
<organism evidence="19 20">
    <name type="scientific">Parnassius mnemosyne</name>
    <name type="common">clouded apollo</name>
    <dbReference type="NCBI Taxonomy" id="213953"/>
    <lineage>
        <taxon>Eukaryota</taxon>
        <taxon>Metazoa</taxon>
        <taxon>Ecdysozoa</taxon>
        <taxon>Arthropoda</taxon>
        <taxon>Hexapoda</taxon>
        <taxon>Insecta</taxon>
        <taxon>Pterygota</taxon>
        <taxon>Neoptera</taxon>
        <taxon>Endopterygota</taxon>
        <taxon>Lepidoptera</taxon>
        <taxon>Glossata</taxon>
        <taxon>Ditrysia</taxon>
        <taxon>Papilionoidea</taxon>
        <taxon>Papilionidae</taxon>
        <taxon>Parnassiinae</taxon>
        <taxon>Parnassini</taxon>
        <taxon>Parnassius</taxon>
        <taxon>Driopa</taxon>
    </lineage>
</organism>
<feature type="domain" description="Cadherin" evidence="18">
    <location>
        <begin position="1311"/>
        <end position="1406"/>
    </location>
</feature>
<evidence type="ECO:0000256" key="2">
    <source>
        <dbReference type="ARBA" id="ARBA00022536"/>
    </source>
</evidence>
<dbReference type="PANTHER" id="PTHR24027:SF438">
    <property type="entry name" value="CADHERIN 23"/>
    <property type="match status" value="1"/>
</dbReference>
<dbReference type="InterPro" id="IPR039808">
    <property type="entry name" value="Cadherin"/>
</dbReference>
<evidence type="ECO:0000256" key="7">
    <source>
        <dbReference type="ARBA" id="ARBA00022889"/>
    </source>
</evidence>
<feature type="domain" description="Cadherin" evidence="18">
    <location>
        <begin position="733"/>
        <end position="837"/>
    </location>
</feature>
<feature type="compositionally biased region" description="Basic residues" evidence="14">
    <location>
        <begin position="4497"/>
        <end position="4506"/>
    </location>
</feature>
<dbReference type="GO" id="GO:0048589">
    <property type="term" value="P:developmental growth"/>
    <property type="evidence" value="ECO:0007669"/>
    <property type="project" value="UniProtKB-ARBA"/>
</dbReference>
<dbReference type="SMART" id="SM00179">
    <property type="entry name" value="EGF_CA"/>
    <property type="match status" value="2"/>
</dbReference>
<dbReference type="PROSITE" id="PS50025">
    <property type="entry name" value="LAM_G_DOMAIN"/>
    <property type="match status" value="1"/>
</dbReference>
<dbReference type="PROSITE" id="PS01187">
    <property type="entry name" value="EGF_CA"/>
    <property type="match status" value="1"/>
</dbReference>
<evidence type="ECO:0000256" key="6">
    <source>
        <dbReference type="ARBA" id="ARBA00022837"/>
    </source>
</evidence>
<feature type="domain" description="Cadherin" evidence="18">
    <location>
        <begin position="3401"/>
        <end position="3505"/>
    </location>
</feature>
<dbReference type="FunFam" id="2.10.25.10:FF:000173">
    <property type="entry name" value="Neurogenic locus notch protein 2"/>
    <property type="match status" value="1"/>
</dbReference>
<evidence type="ECO:0000256" key="12">
    <source>
        <dbReference type="PROSITE-ProRule" id="PRU00043"/>
    </source>
</evidence>
<feature type="disulfide bond" evidence="13">
    <location>
        <begin position="4187"/>
        <end position="4196"/>
    </location>
</feature>
<dbReference type="FunFam" id="2.60.40.60:FF:000039">
    <property type="entry name" value="FAT atypical cadherin 3"/>
    <property type="match status" value="1"/>
</dbReference>
<feature type="domain" description="Cadherin" evidence="18">
    <location>
        <begin position="3088"/>
        <end position="3191"/>
    </location>
</feature>
<feature type="domain" description="Cadherin" evidence="18">
    <location>
        <begin position="371"/>
        <end position="477"/>
    </location>
</feature>
<dbReference type="Pfam" id="PF02210">
    <property type="entry name" value="Laminin_G_2"/>
    <property type="match status" value="1"/>
</dbReference>
<feature type="chain" id="PRO_5043863972" description="Fat-like cadherin-related tumor suppressor homolog" evidence="15">
    <location>
        <begin position="23"/>
        <end position="4633"/>
    </location>
</feature>
<protein>
    <recommendedName>
        <fullName evidence="21">Fat-like cadherin-related tumor suppressor homolog</fullName>
    </recommendedName>
</protein>
<evidence type="ECO:0000256" key="15">
    <source>
        <dbReference type="SAM" id="SignalP"/>
    </source>
</evidence>
<evidence type="ECO:0000313" key="20">
    <source>
        <dbReference type="Proteomes" id="UP001314205"/>
    </source>
</evidence>
<comment type="caution">
    <text evidence="19">The sequence shown here is derived from an EMBL/GenBank/DDBJ whole genome shotgun (WGS) entry which is preliminary data.</text>
</comment>
<feature type="domain" description="Cadherin" evidence="18">
    <location>
        <begin position="2554"/>
        <end position="2656"/>
    </location>
</feature>
<comment type="subcellular location">
    <subcellularLocation>
        <location evidence="1">Cell membrane</location>
        <topology evidence="1">Single-pass type I membrane protein</topology>
    </subcellularLocation>
</comment>
<feature type="domain" description="Cadherin" evidence="18">
    <location>
        <begin position="3192"/>
        <end position="3295"/>
    </location>
</feature>
<dbReference type="FunFam" id="2.60.40.60:FF:000053">
    <property type="entry name" value="FAT atypical cadherin 3"/>
    <property type="match status" value="1"/>
</dbReference>
<comment type="caution">
    <text evidence="13">Lacks conserved residue(s) required for the propagation of feature annotation.</text>
</comment>
<feature type="domain" description="Cadherin" evidence="18">
    <location>
        <begin position="1154"/>
        <end position="1257"/>
    </location>
</feature>
<feature type="domain" description="Cadherin" evidence="18">
    <location>
        <begin position="32"/>
        <end position="152"/>
    </location>
</feature>
<dbReference type="FunFam" id="2.60.40.60:FF:000013">
    <property type="entry name" value="Cadherin EGF LAG seven-pass G-type receptor"/>
    <property type="match status" value="2"/>
</dbReference>
<feature type="signal peptide" evidence="15">
    <location>
        <begin position="1"/>
        <end position="22"/>
    </location>
</feature>
<feature type="region of interest" description="Disordered" evidence="14">
    <location>
        <begin position="4474"/>
        <end position="4534"/>
    </location>
</feature>
<dbReference type="CDD" id="cd00110">
    <property type="entry name" value="LamG"/>
    <property type="match status" value="1"/>
</dbReference>
<dbReference type="FunFam" id="2.60.40.60:FF:000024">
    <property type="entry name" value="FAT atypical cadherin 3"/>
    <property type="match status" value="2"/>
</dbReference>
<evidence type="ECO:0000256" key="11">
    <source>
        <dbReference type="ARBA" id="ARBA00023180"/>
    </source>
</evidence>
<evidence type="ECO:0000256" key="8">
    <source>
        <dbReference type="ARBA" id="ARBA00022989"/>
    </source>
</evidence>
<evidence type="ECO:0000259" key="18">
    <source>
        <dbReference type="PROSITE" id="PS50268"/>
    </source>
</evidence>
<dbReference type="InterPro" id="IPR013320">
    <property type="entry name" value="ConA-like_dom_sf"/>
</dbReference>
<keyword evidence="3" id="KW-0812">Transmembrane</keyword>
<feature type="domain" description="Cadherin" evidence="18">
    <location>
        <begin position="838"/>
        <end position="939"/>
    </location>
</feature>
<feature type="domain" description="EGF-like" evidence="17">
    <location>
        <begin position="4198"/>
        <end position="4233"/>
    </location>
</feature>
<dbReference type="PRINTS" id="PR00205">
    <property type="entry name" value="CADHERIN"/>
</dbReference>
<evidence type="ECO:0000256" key="1">
    <source>
        <dbReference type="ARBA" id="ARBA00004251"/>
    </source>
</evidence>
<keyword evidence="10 13" id="KW-1015">Disulfide bond</keyword>
<dbReference type="FunFam" id="2.60.40.60:FF:000021">
    <property type="entry name" value="FAT atypical cadherin 1"/>
    <property type="match status" value="1"/>
</dbReference>
<feature type="domain" description="Cadherin" evidence="18">
    <location>
        <begin position="2869"/>
        <end position="2977"/>
    </location>
</feature>
<reference evidence="19 20" key="1">
    <citation type="submission" date="2023-11" db="EMBL/GenBank/DDBJ databases">
        <authorList>
            <person name="Hedman E."/>
            <person name="Englund M."/>
            <person name="Stromberg M."/>
            <person name="Nyberg Akerstrom W."/>
            <person name="Nylinder S."/>
            <person name="Jareborg N."/>
            <person name="Kallberg Y."/>
            <person name="Kronander E."/>
        </authorList>
    </citation>
    <scope>NUCLEOTIDE SEQUENCE [LARGE SCALE GENOMIC DNA]</scope>
</reference>
<dbReference type="Gene3D" id="2.60.40.60">
    <property type="entry name" value="Cadherins"/>
    <property type="match status" value="34"/>
</dbReference>
<proteinExistence type="predicted"/>
<feature type="domain" description="Cadherin" evidence="18">
    <location>
        <begin position="3626"/>
        <end position="3714"/>
    </location>
</feature>
<keyword evidence="7" id="KW-0130">Cell adhesion</keyword>
<dbReference type="GO" id="GO:0008104">
    <property type="term" value="P:intracellular protein localization"/>
    <property type="evidence" value="ECO:0007669"/>
    <property type="project" value="UniProtKB-ARBA"/>
</dbReference>
<feature type="domain" description="Cadherin" evidence="18">
    <location>
        <begin position="1621"/>
        <end position="1721"/>
    </location>
</feature>
<evidence type="ECO:0000259" key="17">
    <source>
        <dbReference type="PROSITE" id="PS50026"/>
    </source>
</evidence>
<feature type="region of interest" description="Disordered" evidence="14">
    <location>
        <begin position="4339"/>
        <end position="4382"/>
    </location>
</feature>
<dbReference type="SMART" id="SM00181">
    <property type="entry name" value="EGF"/>
    <property type="match status" value="5"/>
</dbReference>
<evidence type="ECO:0000256" key="4">
    <source>
        <dbReference type="ARBA" id="ARBA00022729"/>
    </source>
</evidence>
<dbReference type="SUPFAM" id="SSF49313">
    <property type="entry name" value="Cadherin-like"/>
    <property type="match status" value="34"/>
</dbReference>
<dbReference type="GO" id="GO:0007163">
    <property type="term" value="P:establishment or maintenance of cell polarity"/>
    <property type="evidence" value="ECO:0007669"/>
    <property type="project" value="UniProtKB-ARBA"/>
</dbReference>
<dbReference type="SMART" id="SM00282">
    <property type="entry name" value="LamG"/>
    <property type="match status" value="1"/>
</dbReference>
<keyword evidence="8" id="KW-1133">Transmembrane helix</keyword>
<accession>A0AAV1K639</accession>
<evidence type="ECO:0000256" key="13">
    <source>
        <dbReference type="PROSITE-ProRule" id="PRU00076"/>
    </source>
</evidence>
<feature type="domain" description="Cadherin" evidence="18">
    <location>
        <begin position="153"/>
        <end position="261"/>
    </location>
</feature>
<feature type="domain" description="Cadherin" evidence="18">
    <location>
        <begin position="599"/>
        <end position="685"/>
    </location>
</feature>
<feature type="domain" description="Cadherin" evidence="18">
    <location>
        <begin position="1722"/>
        <end position="1817"/>
    </location>
</feature>
<dbReference type="GO" id="GO:0008013">
    <property type="term" value="F:beta-catenin binding"/>
    <property type="evidence" value="ECO:0007669"/>
    <property type="project" value="TreeGrafter"/>
</dbReference>
<dbReference type="GO" id="GO:0045296">
    <property type="term" value="F:cadherin binding"/>
    <property type="evidence" value="ECO:0007669"/>
    <property type="project" value="TreeGrafter"/>
</dbReference>
<evidence type="ECO:0000313" key="19">
    <source>
        <dbReference type="EMBL" id="CAK1577864.1"/>
    </source>
</evidence>
<evidence type="ECO:0000256" key="10">
    <source>
        <dbReference type="ARBA" id="ARBA00023157"/>
    </source>
</evidence>
<evidence type="ECO:0000256" key="9">
    <source>
        <dbReference type="ARBA" id="ARBA00023136"/>
    </source>
</evidence>
<dbReference type="GO" id="GO:0048513">
    <property type="term" value="P:animal organ development"/>
    <property type="evidence" value="ECO:0007669"/>
    <property type="project" value="UniProtKB-ARBA"/>
</dbReference>
<dbReference type="InterPro" id="IPR020894">
    <property type="entry name" value="Cadherin_CS"/>
</dbReference>
<feature type="domain" description="Cadherin" evidence="18">
    <location>
        <begin position="2657"/>
        <end position="2768"/>
    </location>
</feature>
<dbReference type="PROSITE" id="PS00232">
    <property type="entry name" value="CADHERIN_1"/>
    <property type="match status" value="10"/>
</dbReference>
<evidence type="ECO:0000256" key="5">
    <source>
        <dbReference type="ARBA" id="ARBA00022737"/>
    </source>
</evidence>
<feature type="domain" description="Cadherin" evidence="18">
    <location>
        <begin position="1049"/>
        <end position="1153"/>
    </location>
</feature>
<dbReference type="Pfam" id="PF00008">
    <property type="entry name" value="EGF"/>
    <property type="match status" value="3"/>
</dbReference>
<dbReference type="EMBL" id="CAVLGL010000001">
    <property type="protein sequence ID" value="CAK1577864.1"/>
    <property type="molecule type" value="Genomic_DNA"/>
</dbReference>
<dbReference type="FunFam" id="2.60.40.60:FF:000064">
    <property type="entry name" value="FAT atypical cadherin 1"/>
    <property type="match status" value="1"/>
</dbReference>
<dbReference type="CDD" id="cd00054">
    <property type="entry name" value="EGF_CA"/>
    <property type="match status" value="3"/>
</dbReference>
<dbReference type="GO" id="GO:0007424">
    <property type="term" value="P:open tracheal system development"/>
    <property type="evidence" value="ECO:0007669"/>
    <property type="project" value="UniProtKB-ARBA"/>
</dbReference>
<dbReference type="GO" id="GO:0016477">
    <property type="term" value="P:cell migration"/>
    <property type="evidence" value="ECO:0007669"/>
    <property type="project" value="TreeGrafter"/>
</dbReference>
<dbReference type="Gene3D" id="2.60.120.200">
    <property type="match status" value="1"/>
</dbReference>
<evidence type="ECO:0000256" key="3">
    <source>
        <dbReference type="ARBA" id="ARBA00022692"/>
    </source>
</evidence>
<feature type="domain" description="Cadherin" evidence="18">
    <location>
        <begin position="478"/>
        <end position="583"/>
    </location>
</feature>
<dbReference type="GO" id="GO:0001736">
    <property type="term" value="P:establishment of planar polarity"/>
    <property type="evidence" value="ECO:0007669"/>
    <property type="project" value="UniProtKB-ARBA"/>
</dbReference>
<dbReference type="Pfam" id="PF00028">
    <property type="entry name" value="Cadherin"/>
    <property type="match status" value="22"/>
</dbReference>
<feature type="domain" description="Cadherin" evidence="18">
    <location>
        <begin position="2235"/>
        <end position="2343"/>
    </location>
</feature>
<feature type="compositionally biased region" description="Low complexity" evidence="14">
    <location>
        <begin position="4507"/>
        <end position="4526"/>
    </location>
</feature>
<feature type="domain" description="Cadherin" evidence="18">
    <location>
        <begin position="3296"/>
        <end position="3400"/>
    </location>
</feature>
<sequence length="4633" mass="498640">MVCGRHVCCTALLLAAAAWCAAGPGPPALHFTRDLYNVTIPENSPPRTYADSPPATEPLGVHLPVQDARIRFRIRHGDRDKFFKAEDHTVGDFCFLFIRTRAGHSDVLNRERRDSYRLDVRATAQMPDGTQLEADTVVVVEVTDENDLSPLFYPTEYEALVPEDTTLHSSIARVTAEDADIGINGEIYYSLAEPTDRFAVHPTSGIVTVTRALVAAENPRHEITILARDRASLLMRGKEAPAARATLIVRVARVNLHAPELRVRRLPELVENSTAEIYAIIEVTDQDSGEHGRIASLEIVDGDPDGHFRVRPSTQLGEYDIIVHALLDRETAPHGYNLTLRASDAGQPPRSSYLTLPVTLIDANDNAPVFSREIYEDNIPETVPPNTPVIRLKVSDRDEGRNARVYIEIVGGNEGGEFVVNPDTGVLYTAVPLDAEEKSLYTLTVSAIDQGNAGTRKQSSAKVKIAIVDANDNNPVFDKEDMEVTVLENGPSGVVVARVSAKDADSGENAYISYSIVNLQPVPFEIDHFSGAVRTTKILDYESMRREYVLRIRASDWGLPYRRQAEMRLTVRLQDINDNRPQFERVDCVGYLPRRLAIGHEIVTLSAIDFDSGDVVSYRLIGGNEDNCFSLDSSTGVLSLSCDLADVRTETRVLNVTATDGTHFADSASLTLHLVGGSGGDSSALECHDTGVAQRLIELLAAAERSNAPIDFAEDFPLAPSRYGENLHVPEFIDFPIEVKVNESVALGTSLVRLHARDRDLGYNGLLVYAISGGDADSAFHIDPDTGELKVIGYLDRERESEYYLNVTVYDLGVPQRSSSRLLPVTVLDVNDNPPRFEKTLASFRVTENAINGTAIFRANATDRDAGDFSHITYSLSGAGEGEFCVERETGVLMVCNALDRERQALYELTIRAVDGGGLRSEALVRVAVDDVNDNVPRFALSSYSARVREDVPIGTPVAVLEAFDPDLGAGGVVTYSLPDQSPDDIIFTVDSTSGTIRTAKLLDYEEKQVYGLTVRATDGGRPALWGEATLVVEVGDVDENRHSPQFEARGALALAVREDAAPGATAGFLRATDADPPGRDSRLSYYVLDGSGMPHFSVDDTGLVRTLTPLDRETTPHYWLTVCAEDQGLVPRHACIQVYIEVEDVNDLAPWPERAAYSARVVEHCGAGTHVATVRAADGDASPTPTRLRYAIVAGNPDGLFAIHEDTGEIVTTGRTLDRETAATHALEVSASDGELASNVRVRVALADLNDHAPTFTQRFYDFRVPVRDHEDDEVVKEGAQSSAEGEGEGETDSEAEEEDERLIWDEWDEPDPSDIYIATVVALDNDEGENGTVRYSARARGAARSLLRVRARCGRLYAARALNLRHRAYDLTVRACDGGRPARCAVARVRVRGAPAGGGRAPRLPAPAPLQAAELDAPGFLLALLQAADPDNDALYYDIVDGDPGHDFVVGREDGSLVVARRLLWERRSRYALNVSVTDGRNTVYTTVNISVINDANEGGVEFEQEQYSVEVSESARPGDVLLRLQARVRGGAGAGRMGETPQRLLYGLQGARAPADAALFHLHELTGALELARPLDRESAALHELTVWARDQAPRASRAFARVSVSVRGADEHAPAWPRRLVEARVPRAAAPGTLLAALRAADRDAPAALPRYSLAHDAGLFAVDALGDVRLARALPAVGPRDYTLQVRAQGPPPAERTATLPLHVLVVEPDDAPPRFASEEVVCEVYENEPAGTVVATLEARSNTAVWYSLSGGGGMFRLNPAAGVLALAAPLNYETCELYNLTVAALNMGGGRAEARVTVHVLDRNEFAPALLRRQYSGRVSEAAAPGALVADAGAAPGTPLVLLAADADSPAHRQRAYEILQPAAAALFRVDDTTGALSLAAPLDYERAAVHEFTVKVVDMGNPRLPSDSVAKVRVEVTNVNDCPPQFSQATYEATVLLPTVAGVRVLMLYASDADEPKNASLTFDILECNPDGAFTLTSSGELLVSSVEALRAEHHLRVRVSDGRYSTTARVLVRSREPDNAGLAFQKTDYYGSVLENTTKPATIAVLNVLGAALNEHVEFSILNPTEGFEIGATSGAVVGRGAALDREARAAYTLLVRAAAGPRQARARLHVSVSDVNDNCPRFVELPYVAALPAGAPPASPVLRVRALDRDQGDNGEVRYEMKRGNGELFRVDRRTGQITLKQTLEAHKQLYTLVIAAFDGGTPACGAEAAVSVRVWGGGAAPRWPQAHFTLRAREDAPPGRALTPRLLAVSPLARPLIYTLHAGAADLFEVHFDTAPDGENGPCAVVLRGTLDYERAREHELVLRATDDVTGAFADVSVTVHVLDVNDCAPEFTQDEYRATVSEAAAVGDLVLTVLATDNDTGANGNVTYSVQEWGAVEGVEEREPQFAVSARGEVRVAAPLDREARARHHLLLAAADAGRPALRTTAHLIITVEDVNDNAPRMERGVVTAPVSAEAARGAALARVAAWDPDAADAPRLRYALAGAPAQRALRLDAASGLLTLADPRAPLPRSLNVSVSDGAHAAVARLELAPAPANRAAPHFPHLVHEARARENQPPPLLLTTVKAYDEDAGEYGAVTYSIPSARLRDTFAVDASSGALTTRVPLDREARAEWEVPVLASDGGGRLAHTTVRVRVLDLNDCAPSFPLREYRAAVRHDHTPGVPFLTLRAHDADAPDNARLTYSVYEGELRSDASGLFAVDPVTGALSFARNATAFAGRALQVWVRARDGGGLAGEAPVSLHVLAGAAPRLKRPPPDLFLREDAPPGTLLAELADLADGTDTHGTDEAPRYRLADSPSRNLFAVDAAGRLVLAAPLDRETAAEHVIGVIAEGPGSPAPSVMVITKLHVLDVNEHAPSFHSQPYVVHLAENTPPNSNIIQLMADDPDSGSNGEVQYSLGEAAGAEGEEATFAVEAHSGWVRLVRALDREARAEYRVALLAADGGSPRRAARGTLVVRLLDYDDCPPIFHQDLYEAEVREDAAAGTVAARLRVTDADAAAAPLAYFVAAGDPTARFQLRASPAASPSPSPAAELFVARALDREHTPRYDLTVAATDGKFTAYTRVLLNVLDVNDNPPYCTQHRIRVRLAEDTARGSRVAALSVRDADEPHNARLRFYLSGDNATHFAIHKESGVITVAEELDRETISEYKLVAHAQDRDRPKWECSTEIEVSLDDINDNAPRFSAEVYSVTLPEDADIGSFVAKVHATDADLGENSLVRYSFVEEGDSAFELAGDSGIITLRAALDRETQAEHRLRVRASDAAVPPRSATATVCLTVADVNDNPPEFEFRQYHVTAPELDAVGTELLRVRATSRDTGVNADVFYSLVAGDDREDFAVDRMSGALTIARPLDFERRKEYFLTVQALDGGTPPLSDHATINVTVLDGNDNAPVFSQASYGARVREDAAVGTRVLQVIADDADAGANGRVTYAIARGDRDGHFAVDADTGYVSVVAPLDRETTPAYVLELRARDRGLPVLETSTFLNIEVLDCNDNPPLFAQINYTAIIQEDKPLGHTILKFVVEDADAAPNTAPFTFDFQSGNEMGAFRLEQDGYLRSATRFNHRIKNRYVLQVRVFDNGTPPLFSDAWVYIKIIEESHHPPVVTPLEIVINSYLDEYAGGVIGRVFASDRDAYDTLTYALAPIDGAPYPSTDLFEIDAAVGTLRAAPRIDVGDYRLNVTVDDGKFVSFAIVHVTVVLISEEMLAQAIVVRFREVTDRDFVLSHRKGFIRAIHEATRCRLTDVVIVGVQSSDDDFEADSERSRRTIRQVAQDLDVAFAVRADDSGGFLPADALRRGLHAHLERLEEGARLVVEELVRAPCGGCVHGACAERVQLRAADARAIAADVFSLVTVPFRLRAECACAPGYVGERCERALPACARCTAARCEPVPDPPGYRCCENDADADADGEEECRAPAAVAYFPGDGYLAYRLDGGVVEGERSPEDVLTVSLRLRTRRSRGVLLHVAGLVDYAVLELAEGHVQFRMQLGGGEVALRAGGRVADGEWHAVRLERRGAGARLTVDGRSARAQAPPRHQLLDARAARLLLGAALLRHAYATAPEQITYGFHGCMSDVKIGSSVAPLSEGGSSDDGRVQLARRVRVRVAAACPALPPAGACDAYPCLHGGTCRELPPLLEGGDAFQCTCHARFAGRLCELDTDPCASQPCLHGGYCTPQHGGFRCECAPGLSGERCERGRWCAAGVCAHGGACEEGERGPSCRCRGYFGPRCEHDVDECAGEPCLNGATCLNEPGSFRCICPPDKTGMNCGNPLYSDAVVAGDVGDVGVRDARAAWRWAVRARWPLGAAGGAALLLLAACAACAAPALRRARAAPPAAPLNSALDKAPPPRASKLSNLEAERRERPASCAEPPPLNNIDTLRSYGSAGDELEGIPPDYLRNLNIDLPDRKPWSEQMHLQTFVDNKIYNDLKGCKRQPRPPPVVLAGAGEPHMVGGYHWDCSDWCGGGALPGISEVAGSERPDSSSPPSRASPAPRARASRRHRARAAPRNSPRTSPASPAPAADTDSAPDDLDRDLDTLRFTDASSYLLHPDEYLPAAASEDTLRARGLREPDAASLITMLEERHSLLGGAGSCSDLSANLCEIEDSEAEETQAAESAGGAGGAGGAARHTDV</sequence>
<feature type="domain" description="Cadherin" evidence="18">
    <location>
        <begin position="1818"/>
        <end position="1934"/>
    </location>
</feature>
<dbReference type="Proteomes" id="UP001314205">
    <property type="component" value="Unassembled WGS sequence"/>
</dbReference>
<dbReference type="InterPro" id="IPR001881">
    <property type="entry name" value="EGF-like_Ca-bd_dom"/>
</dbReference>
<dbReference type="InterPro" id="IPR000742">
    <property type="entry name" value="EGF"/>
</dbReference>
<dbReference type="CDD" id="cd11304">
    <property type="entry name" value="Cadherin_repeat"/>
    <property type="match status" value="32"/>
</dbReference>
<feature type="compositionally biased region" description="Low complexity" evidence="14">
    <location>
        <begin position="4483"/>
        <end position="4496"/>
    </location>
</feature>
<dbReference type="Gene3D" id="2.10.25.10">
    <property type="entry name" value="Laminin"/>
    <property type="match status" value="3"/>
</dbReference>
<dbReference type="PANTHER" id="PTHR24027">
    <property type="entry name" value="CADHERIN-23"/>
    <property type="match status" value="1"/>
</dbReference>
<feature type="domain" description="Cadherin" evidence="18">
    <location>
        <begin position="2762"/>
        <end position="2868"/>
    </location>
</feature>
<feature type="domain" description="Cadherin" evidence="18">
    <location>
        <begin position="1506"/>
        <end position="1620"/>
    </location>
</feature>
<dbReference type="InterPro" id="IPR001791">
    <property type="entry name" value="Laminin_G"/>
</dbReference>
<dbReference type="PROSITE" id="PS50026">
    <property type="entry name" value="EGF_3"/>
    <property type="match status" value="4"/>
</dbReference>
<feature type="domain" description="Cadherin" evidence="18">
    <location>
        <begin position="258"/>
        <end position="370"/>
    </location>
</feature>
<feature type="domain" description="EGF-like" evidence="17">
    <location>
        <begin position="4235"/>
        <end position="4271"/>
    </location>
</feature>
<dbReference type="PROSITE" id="PS50268">
    <property type="entry name" value="CADHERIN_2"/>
    <property type="match status" value="33"/>
</dbReference>
<evidence type="ECO:0008006" key="21">
    <source>
        <dbReference type="Google" id="ProtNLM"/>
    </source>
</evidence>
<dbReference type="FunFam" id="2.60.40.60:FF:000033">
    <property type="entry name" value="FAT atypical cadherin 1"/>
    <property type="match status" value="2"/>
</dbReference>
<keyword evidence="4 15" id="KW-0732">Signal</keyword>
<dbReference type="InterPro" id="IPR002126">
    <property type="entry name" value="Cadherin-like_dom"/>
</dbReference>
<keyword evidence="5" id="KW-0677">Repeat</keyword>
<feature type="domain" description="Cadherin" evidence="18">
    <location>
        <begin position="3506"/>
        <end position="3610"/>
    </location>
</feature>
<feature type="domain" description="Cadherin" evidence="18">
    <location>
        <begin position="2133"/>
        <end position="2234"/>
    </location>
</feature>
<keyword evidence="20" id="KW-1185">Reference proteome</keyword>
<dbReference type="FunFam" id="2.60.40.60:FF:000084">
    <property type="entry name" value="FAT atypical cadherin 3"/>
    <property type="match status" value="1"/>
</dbReference>
<evidence type="ECO:0000259" key="16">
    <source>
        <dbReference type="PROSITE" id="PS50025"/>
    </source>
</evidence>
<name>A0AAV1K639_9NEOP</name>
<feature type="domain" description="Laminin G" evidence="16">
    <location>
        <begin position="3922"/>
        <end position="4112"/>
    </location>
</feature>
<dbReference type="PROSITE" id="PS00010">
    <property type="entry name" value="ASX_HYDROXYL"/>
    <property type="match status" value="1"/>
</dbReference>
<feature type="domain" description="Cadherin" evidence="18">
    <location>
        <begin position="1406"/>
        <end position="1505"/>
    </location>
</feature>
<dbReference type="SMART" id="SM00112">
    <property type="entry name" value="CA"/>
    <property type="match status" value="33"/>
</dbReference>
<feature type="domain" description="Cadherin" evidence="18">
    <location>
        <begin position="2034"/>
        <end position="2132"/>
    </location>
</feature>
<feature type="region of interest" description="Disordered" evidence="14">
    <location>
        <begin position="4607"/>
        <end position="4633"/>
    </location>
</feature>
<feature type="disulfide bond" evidence="13">
    <location>
        <begin position="4261"/>
        <end position="4270"/>
    </location>
</feature>
<dbReference type="SUPFAM" id="SSF49899">
    <property type="entry name" value="Concanavalin A-like lectins/glucanases"/>
    <property type="match status" value="1"/>
</dbReference>
<dbReference type="GO" id="GO:0016342">
    <property type="term" value="C:catenin complex"/>
    <property type="evidence" value="ECO:0007669"/>
    <property type="project" value="TreeGrafter"/>
</dbReference>
<dbReference type="InterPro" id="IPR015919">
    <property type="entry name" value="Cadherin-like_sf"/>
</dbReference>
<feature type="domain" description="Cadherin" evidence="18">
    <location>
        <begin position="2344"/>
        <end position="2454"/>
    </location>
</feature>
<keyword evidence="2 13" id="KW-0245">EGF-like domain</keyword>